<dbReference type="InterPro" id="IPR007865">
    <property type="entry name" value="Aminopep_P_N"/>
</dbReference>
<evidence type="ECO:0000256" key="2">
    <source>
        <dbReference type="ARBA" id="ARBA00001936"/>
    </source>
</evidence>
<dbReference type="InterPro" id="IPR052433">
    <property type="entry name" value="X-Pro_dipept-like"/>
</dbReference>
<evidence type="ECO:0000256" key="6">
    <source>
        <dbReference type="ARBA" id="ARBA00022723"/>
    </source>
</evidence>
<dbReference type="NCBIfam" id="NF008131">
    <property type="entry name" value="PRK10879.1"/>
    <property type="match status" value="1"/>
</dbReference>
<protein>
    <recommendedName>
        <fullName evidence="4">Xaa-Pro aminopeptidase</fullName>
        <ecNumber evidence="4">3.4.11.9</ecNumber>
    </recommendedName>
</protein>
<evidence type="ECO:0000256" key="9">
    <source>
        <dbReference type="ARBA" id="ARBA00023211"/>
    </source>
</evidence>
<dbReference type="PANTHER" id="PTHR43226:SF4">
    <property type="entry name" value="XAA-PRO AMINOPEPTIDASE 3"/>
    <property type="match status" value="1"/>
</dbReference>
<sequence length="432" mass="48777">MTEFIQRRKTFFDSMLDNSMAIFTSNQEFTRSKDTEFRFRQNSDFYYLSGFKEPEACLLLIKKNNQTSTVLFNRKKDKHAEIWHGYRLGQEAALTDLAVDSAFAIDDFEQKLGELLVDVDCIYYPVLSGETTDQPLQNVLNNLRSKTRSGLIKTNQFLDWQPQVHEMRMFKSEAEKQLMRKAGEISALGHLRAMQKCKPGMFEFQLQLEVEYEFAKQGTRDIAYNSIVAGGNNACILHYTENDQILQDGDLVLIDAGAEYQGYAGDITRTFPVNGRFSKEQAIIYQLVLDCQLFAIDQVKAGISMLEINKLMVVKMTQGLLDLGILKGDLETLIENDAHRDFYMHGLGHPLGLDVHDVGDVGTVANPRPLQAGMAITIEPGIYISKDADVEARWKGIGIRIEDDLIVTESGCEIMTSAVPKTIQEIEALMHG</sequence>
<comment type="caution">
    <text evidence="12">The sequence shown here is derived from an EMBL/GenBank/DDBJ whole genome shotgun (WGS) entry which is preliminary data.</text>
</comment>
<dbReference type="InterPro" id="IPR029149">
    <property type="entry name" value="Creatin/AminoP/Spt16_N"/>
</dbReference>
<dbReference type="CDD" id="cd01087">
    <property type="entry name" value="Prolidase"/>
    <property type="match status" value="1"/>
</dbReference>
<keyword evidence="12" id="KW-0031">Aminopeptidase</keyword>
<evidence type="ECO:0000256" key="5">
    <source>
        <dbReference type="ARBA" id="ARBA00022670"/>
    </source>
</evidence>
<evidence type="ECO:0000256" key="10">
    <source>
        <dbReference type="RuleBase" id="RU000590"/>
    </source>
</evidence>
<comment type="catalytic activity">
    <reaction evidence="1">
        <text>Release of any N-terminal amino acid, including proline, that is linked to proline, even from a dipeptide or tripeptide.</text>
        <dbReference type="EC" id="3.4.11.9"/>
    </reaction>
</comment>
<proteinExistence type="inferred from homology"/>
<organism evidence="12 13">
    <name type="scientific">Psychromonas aquatilis</name>
    <dbReference type="NCBI Taxonomy" id="2005072"/>
    <lineage>
        <taxon>Bacteria</taxon>
        <taxon>Pseudomonadati</taxon>
        <taxon>Pseudomonadota</taxon>
        <taxon>Gammaproteobacteria</taxon>
        <taxon>Alteromonadales</taxon>
        <taxon>Psychromonadaceae</taxon>
        <taxon>Psychromonas</taxon>
    </lineage>
</organism>
<dbReference type="RefSeq" id="WP_341597875.1">
    <property type="nucleotide sequence ID" value="NZ_JBAKAZ010000029.1"/>
</dbReference>
<name>A0ABU9GQZ4_9GAMM</name>
<evidence type="ECO:0000259" key="11">
    <source>
        <dbReference type="SMART" id="SM01011"/>
    </source>
</evidence>
<dbReference type="Proteomes" id="UP001369082">
    <property type="component" value="Unassembled WGS sequence"/>
</dbReference>
<dbReference type="Gene3D" id="3.90.230.10">
    <property type="entry name" value="Creatinase/methionine aminopeptidase superfamily"/>
    <property type="match status" value="1"/>
</dbReference>
<dbReference type="GO" id="GO:0004177">
    <property type="term" value="F:aminopeptidase activity"/>
    <property type="evidence" value="ECO:0007669"/>
    <property type="project" value="UniProtKB-KW"/>
</dbReference>
<dbReference type="SUPFAM" id="SSF55920">
    <property type="entry name" value="Creatinase/aminopeptidase"/>
    <property type="match status" value="1"/>
</dbReference>
<dbReference type="PROSITE" id="PS00491">
    <property type="entry name" value="PROLINE_PEPTIDASE"/>
    <property type="match status" value="1"/>
</dbReference>
<keyword evidence="5" id="KW-0645">Protease</keyword>
<reference evidence="12 13" key="1">
    <citation type="submission" date="2024-02" db="EMBL/GenBank/DDBJ databases">
        <title>Bacteria isolated from the canopy kelp, Nereocystis luetkeana.</title>
        <authorList>
            <person name="Pfister C.A."/>
            <person name="Younker I.T."/>
            <person name="Light S.H."/>
        </authorList>
    </citation>
    <scope>NUCLEOTIDE SEQUENCE [LARGE SCALE GENOMIC DNA]</scope>
    <source>
        <strain evidence="12 13">TI.1.05</strain>
    </source>
</reference>
<keyword evidence="7 12" id="KW-0378">Hydrolase</keyword>
<evidence type="ECO:0000256" key="1">
    <source>
        <dbReference type="ARBA" id="ARBA00001424"/>
    </source>
</evidence>
<accession>A0ABU9GQZ4</accession>
<dbReference type="SUPFAM" id="SSF53092">
    <property type="entry name" value="Creatinase/prolidase N-terminal domain"/>
    <property type="match status" value="1"/>
</dbReference>
<feature type="domain" description="Aminopeptidase P N-terminal" evidence="11">
    <location>
        <begin position="1"/>
        <end position="133"/>
    </location>
</feature>
<evidence type="ECO:0000313" key="12">
    <source>
        <dbReference type="EMBL" id="MEL0629742.1"/>
    </source>
</evidence>
<dbReference type="InterPro" id="IPR036005">
    <property type="entry name" value="Creatinase/aminopeptidase-like"/>
</dbReference>
<keyword evidence="13" id="KW-1185">Reference proteome</keyword>
<keyword evidence="9" id="KW-0464">Manganese</keyword>
<evidence type="ECO:0000256" key="8">
    <source>
        <dbReference type="ARBA" id="ARBA00023049"/>
    </source>
</evidence>
<dbReference type="Gene3D" id="3.40.350.10">
    <property type="entry name" value="Creatinase/prolidase N-terminal domain"/>
    <property type="match status" value="1"/>
</dbReference>
<dbReference type="EC" id="3.4.11.9" evidence="4"/>
<gene>
    <name evidence="12" type="primary">pepP</name>
    <name evidence="12" type="ORF">V6256_08980</name>
</gene>
<evidence type="ECO:0000256" key="3">
    <source>
        <dbReference type="ARBA" id="ARBA00008766"/>
    </source>
</evidence>
<comment type="similarity">
    <text evidence="3 10">Belongs to the peptidase M24B family.</text>
</comment>
<keyword evidence="6 10" id="KW-0479">Metal-binding</keyword>
<dbReference type="PANTHER" id="PTHR43226">
    <property type="entry name" value="XAA-PRO AMINOPEPTIDASE 3"/>
    <property type="match status" value="1"/>
</dbReference>
<dbReference type="EMBL" id="JBAKAZ010000029">
    <property type="protein sequence ID" value="MEL0629742.1"/>
    <property type="molecule type" value="Genomic_DNA"/>
</dbReference>
<evidence type="ECO:0000256" key="7">
    <source>
        <dbReference type="ARBA" id="ARBA00022801"/>
    </source>
</evidence>
<evidence type="ECO:0000313" key="13">
    <source>
        <dbReference type="Proteomes" id="UP001369082"/>
    </source>
</evidence>
<comment type="cofactor">
    <cofactor evidence="2">
        <name>Mn(2+)</name>
        <dbReference type="ChEBI" id="CHEBI:29035"/>
    </cofactor>
</comment>
<dbReference type="Pfam" id="PF00557">
    <property type="entry name" value="Peptidase_M24"/>
    <property type="match status" value="1"/>
</dbReference>
<dbReference type="InterPro" id="IPR000994">
    <property type="entry name" value="Pept_M24"/>
</dbReference>
<dbReference type="Pfam" id="PF05195">
    <property type="entry name" value="AMP_N"/>
    <property type="match status" value="1"/>
</dbReference>
<evidence type="ECO:0000256" key="4">
    <source>
        <dbReference type="ARBA" id="ARBA00012574"/>
    </source>
</evidence>
<dbReference type="InterPro" id="IPR001131">
    <property type="entry name" value="Peptidase_M24B_aminopep-P_CS"/>
</dbReference>
<keyword evidence="8" id="KW-0482">Metalloprotease</keyword>
<dbReference type="SMART" id="SM01011">
    <property type="entry name" value="AMP_N"/>
    <property type="match status" value="1"/>
</dbReference>